<comment type="caution">
    <text evidence="10">The sequence shown here is derived from an EMBL/GenBank/DDBJ whole genome shotgun (WGS) entry which is preliminary data.</text>
</comment>
<name>K6X7E5_9MICO</name>
<dbReference type="eggNOG" id="COG4605">
    <property type="taxonomic scope" value="Bacteria"/>
</dbReference>
<keyword evidence="5 9" id="KW-0812">Transmembrane</keyword>
<feature type="transmembrane region" description="Helical" evidence="9">
    <location>
        <begin position="46"/>
        <end position="65"/>
    </location>
</feature>
<feature type="transmembrane region" description="Helical" evidence="9">
    <location>
        <begin position="115"/>
        <end position="135"/>
    </location>
</feature>
<dbReference type="Pfam" id="PF01032">
    <property type="entry name" value="FecCD"/>
    <property type="match status" value="1"/>
</dbReference>
<evidence type="ECO:0000256" key="7">
    <source>
        <dbReference type="ARBA" id="ARBA00023136"/>
    </source>
</evidence>
<feature type="transmembrane region" description="Helical" evidence="9">
    <location>
        <begin position="304"/>
        <end position="320"/>
    </location>
</feature>
<evidence type="ECO:0000256" key="4">
    <source>
        <dbReference type="ARBA" id="ARBA00022475"/>
    </source>
</evidence>
<dbReference type="CDD" id="cd06550">
    <property type="entry name" value="TM_ABC_iron-siderophores_like"/>
    <property type="match status" value="1"/>
</dbReference>
<sequence>MSPPDLRPSAARPGPSGHSQDAENPSDPSAGVHPDFRDPRDRRARLVLLVLVAALVAACLAYVFVDLGPARAYVLPRRMQTVATLGLVAAAIGVATVLFHTITDNHILTPSVMGLDSLYLLIQTVAFYVLGPAGVMATPPAVQFLTALGLMTGLAYTLYRRLLIGLGHDLHLLALVGIVLGVLMRSLTNFFTRVMDPTVFVVLQDRMFADFTGAPPITLAMSALVVATVVPAIAAMHRRLDVMALGRDTAVGLGVDHRRTLLRVLLVVVLLVAVSTALVGPTMFFGLIAAHLGYQAVGSYRHRFALPAAALVGALVLVGGQTALDRLLHLDLNLAIIVEFVGGLLFITLLLRRSTP</sequence>
<evidence type="ECO:0000256" key="2">
    <source>
        <dbReference type="ARBA" id="ARBA00007935"/>
    </source>
</evidence>
<keyword evidence="6 9" id="KW-1133">Transmembrane helix</keyword>
<feature type="transmembrane region" description="Helical" evidence="9">
    <location>
        <begin position="332"/>
        <end position="351"/>
    </location>
</feature>
<evidence type="ECO:0000256" key="8">
    <source>
        <dbReference type="SAM" id="MobiDB-lite"/>
    </source>
</evidence>
<dbReference type="STRING" id="1184609.KILIM_011_00020"/>
<keyword evidence="4" id="KW-1003">Cell membrane</keyword>
<dbReference type="InterPro" id="IPR000522">
    <property type="entry name" value="ABC_transptr_permease_BtuC"/>
</dbReference>
<dbReference type="SUPFAM" id="SSF81345">
    <property type="entry name" value="ABC transporter involved in vitamin B12 uptake, BtuC"/>
    <property type="match status" value="1"/>
</dbReference>
<feature type="transmembrane region" description="Helical" evidence="9">
    <location>
        <begin position="85"/>
        <end position="103"/>
    </location>
</feature>
<evidence type="ECO:0000256" key="9">
    <source>
        <dbReference type="SAM" id="Phobius"/>
    </source>
</evidence>
<reference evidence="10 11" key="1">
    <citation type="submission" date="2012-08" db="EMBL/GenBank/DDBJ databases">
        <title>Whole genome shotgun sequence of Kineosphaera limosa NBRC 100340.</title>
        <authorList>
            <person name="Yoshida I."/>
            <person name="Isaki S."/>
            <person name="Hosoyama A."/>
            <person name="Tsuchikane K."/>
            <person name="Katsumata H."/>
            <person name="Ando Y."/>
            <person name="Ohji S."/>
            <person name="Hamada M."/>
            <person name="Tamura T."/>
            <person name="Yamazoe A."/>
            <person name="Yamazaki S."/>
            <person name="Fujita N."/>
        </authorList>
    </citation>
    <scope>NUCLEOTIDE SEQUENCE [LARGE SCALE GENOMIC DNA]</scope>
    <source>
        <strain evidence="10 11">NBRC 100340</strain>
    </source>
</reference>
<evidence type="ECO:0000313" key="10">
    <source>
        <dbReference type="EMBL" id="GAB94729.1"/>
    </source>
</evidence>
<keyword evidence="11" id="KW-1185">Reference proteome</keyword>
<evidence type="ECO:0000256" key="5">
    <source>
        <dbReference type="ARBA" id="ARBA00022692"/>
    </source>
</evidence>
<dbReference type="PANTHER" id="PTHR30472">
    <property type="entry name" value="FERRIC ENTEROBACTIN TRANSPORT SYSTEM PERMEASE PROTEIN"/>
    <property type="match status" value="1"/>
</dbReference>
<feature type="transmembrane region" description="Helical" evidence="9">
    <location>
        <begin position="211"/>
        <end position="234"/>
    </location>
</feature>
<protein>
    <submittedName>
        <fullName evidence="10">Putative iron-siderophore ABC transporter permease protein</fullName>
    </submittedName>
</protein>
<feature type="compositionally biased region" description="Polar residues" evidence="8">
    <location>
        <begin position="17"/>
        <end position="27"/>
    </location>
</feature>
<evidence type="ECO:0000313" key="11">
    <source>
        <dbReference type="Proteomes" id="UP000008366"/>
    </source>
</evidence>
<evidence type="ECO:0000256" key="1">
    <source>
        <dbReference type="ARBA" id="ARBA00004651"/>
    </source>
</evidence>
<dbReference type="EMBL" id="BAHD01000011">
    <property type="protein sequence ID" value="GAB94729.1"/>
    <property type="molecule type" value="Genomic_DNA"/>
</dbReference>
<dbReference type="GO" id="GO:0005886">
    <property type="term" value="C:plasma membrane"/>
    <property type="evidence" value="ECO:0007669"/>
    <property type="project" value="UniProtKB-SubCell"/>
</dbReference>
<dbReference type="Proteomes" id="UP000008366">
    <property type="component" value="Unassembled WGS sequence"/>
</dbReference>
<keyword evidence="7 9" id="KW-0472">Membrane</keyword>
<dbReference type="GO" id="GO:0022857">
    <property type="term" value="F:transmembrane transporter activity"/>
    <property type="evidence" value="ECO:0007669"/>
    <property type="project" value="InterPro"/>
</dbReference>
<organism evidence="10 11">
    <name type="scientific">Kineosphaera limosa NBRC 100340</name>
    <dbReference type="NCBI Taxonomy" id="1184609"/>
    <lineage>
        <taxon>Bacteria</taxon>
        <taxon>Bacillati</taxon>
        <taxon>Actinomycetota</taxon>
        <taxon>Actinomycetes</taxon>
        <taxon>Micrococcales</taxon>
        <taxon>Dermatophilaceae</taxon>
        <taxon>Kineosphaera</taxon>
    </lineage>
</organism>
<evidence type="ECO:0000256" key="6">
    <source>
        <dbReference type="ARBA" id="ARBA00022989"/>
    </source>
</evidence>
<proteinExistence type="inferred from homology"/>
<dbReference type="InterPro" id="IPR037294">
    <property type="entry name" value="ABC_BtuC-like"/>
</dbReference>
<dbReference type="RefSeq" id="WP_006591261.1">
    <property type="nucleotide sequence ID" value="NZ_BAHD01000011.1"/>
</dbReference>
<keyword evidence="3" id="KW-0813">Transport</keyword>
<comment type="similarity">
    <text evidence="2">Belongs to the binding-protein-dependent transport system permease family. FecCD subfamily.</text>
</comment>
<feature type="transmembrane region" description="Helical" evidence="9">
    <location>
        <begin position="264"/>
        <end position="292"/>
    </location>
</feature>
<dbReference type="Gene3D" id="1.10.3470.10">
    <property type="entry name" value="ABC transporter involved in vitamin B12 uptake, BtuC"/>
    <property type="match status" value="1"/>
</dbReference>
<feature type="transmembrane region" description="Helical" evidence="9">
    <location>
        <begin position="171"/>
        <end position="191"/>
    </location>
</feature>
<feature type="region of interest" description="Disordered" evidence="8">
    <location>
        <begin position="1"/>
        <end position="36"/>
    </location>
</feature>
<feature type="transmembrane region" description="Helical" evidence="9">
    <location>
        <begin position="141"/>
        <end position="159"/>
    </location>
</feature>
<accession>K6X7E5</accession>
<dbReference type="GO" id="GO:0033214">
    <property type="term" value="P:siderophore-iron import into cell"/>
    <property type="evidence" value="ECO:0007669"/>
    <property type="project" value="TreeGrafter"/>
</dbReference>
<dbReference type="AlphaFoldDB" id="K6X7E5"/>
<dbReference type="PANTHER" id="PTHR30472:SF19">
    <property type="entry name" value="PETROBACTIN IMPORT SYSTEM PERMEASE PROTEIN YCLO"/>
    <property type="match status" value="1"/>
</dbReference>
<gene>
    <name evidence="10" type="ORF">KILIM_011_00020</name>
</gene>
<evidence type="ECO:0000256" key="3">
    <source>
        <dbReference type="ARBA" id="ARBA00022448"/>
    </source>
</evidence>
<comment type="subcellular location">
    <subcellularLocation>
        <location evidence="1">Cell membrane</location>
        <topology evidence="1">Multi-pass membrane protein</topology>
    </subcellularLocation>
</comment>